<evidence type="ECO:0000313" key="10">
    <source>
        <dbReference type="EMBL" id="RYV51165.1"/>
    </source>
</evidence>
<keyword evidence="5" id="KW-0067">ATP-binding</keyword>
<dbReference type="AlphaFoldDB" id="A0A4Q5MZJ7"/>
<dbReference type="SUPFAM" id="SSF53067">
    <property type="entry name" value="Actin-like ATPase domain"/>
    <property type="match status" value="2"/>
</dbReference>
<accession>A0A4Q5MZJ7</accession>
<gene>
    <name evidence="10" type="ORF">EUA98_09735</name>
</gene>
<protein>
    <submittedName>
        <fullName evidence="10">Rhamnulokinase</fullName>
    </submittedName>
</protein>
<dbReference type="Pfam" id="PF00370">
    <property type="entry name" value="FGGY_N"/>
    <property type="match status" value="1"/>
</dbReference>
<dbReference type="PANTHER" id="PTHR10196">
    <property type="entry name" value="SUGAR KINASE"/>
    <property type="match status" value="1"/>
</dbReference>
<evidence type="ECO:0000259" key="9">
    <source>
        <dbReference type="Pfam" id="PF02782"/>
    </source>
</evidence>
<keyword evidence="7" id="KW-0684">Rhamnose metabolism</keyword>
<dbReference type="GO" id="GO:0005829">
    <property type="term" value="C:cytosol"/>
    <property type="evidence" value="ECO:0007669"/>
    <property type="project" value="TreeGrafter"/>
</dbReference>
<proteinExistence type="inferred from homology"/>
<dbReference type="EMBL" id="SDWW01000020">
    <property type="protein sequence ID" value="RYV51165.1"/>
    <property type="molecule type" value="Genomic_DNA"/>
</dbReference>
<reference evidence="10 11" key="1">
    <citation type="submission" date="2019-01" db="EMBL/GenBank/DDBJ databases">
        <title>Novel species of Cellulomonas.</title>
        <authorList>
            <person name="Liu Q."/>
            <person name="Xin Y.-H."/>
        </authorList>
    </citation>
    <scope>NUCLEOTIDE SEQUENCE [LARGE SCALE GENOMIC DNA]</scope>
    <source>
        <strain evidence="10 11">HLT2-17</strain>
    </source>
</reference>
<dbReference type="InterPro" id="IPR018484">
    <property type="entry name" value="FGGY_N"/>
</dbReference>
<keyword evidence="4 10" id="KW-0418">Kinase</keyword>
<evidence type="ECO:0000256" key="1">
    <source>
        <dbReference type="ARBA" id="ARBA00009156"/>
    </source>
</evidence>
<dbReference type="Gene3D" id="3.30.420.40">
    <property type="match status" value="2"/>
</dbReference>
<comment type="caution">
    <text evidence="10">The sequence shown here is derived from an EMBL/GenBank/DDBJ whole genome shotgun (WGS) entry which is preliminary data.</text>
</comment>
<dbReference type="InterPro" id="IPR018485">
    <property type="entry name" value="FGGY_C"/>
</dbReference>
<dbReference type="InterPro" id="IPR013449">
    <property type="entry name" value="Rhamnulokinase"/>
</dbReference>
<dbReference type="GO" id="GO:0019301">
    <property type="term" value="P:rhamnose catabolic process"/>
    <property type="evidence" value="ECO:0007669"/>
    <property type="project" value="InterPro"/>
</dbReference>
<dbReference type="GO" id="GO:0004370">
    <property type="term" value="F:glycerol kinase activity"/>
    <property type="evidence" value="ECO:0007669"/>
    <property type="project" value="TreeGrafter"/>
</dbReference>
<dbReference type="GO" id="GO:0005524">
    <property type="term" value="F:ATP binding"/>
    <property type="evidence" value="ECO:0007669"/>
    <property type="project" value="UniProtKB-KW"/>
</dbReference>
<keyword evidence="6" id="KW-1015">Disulfide bond</keyword>
<feature type="domain" description="Carbohydrate kinase FGGY N-terminal" evidence="8">
    <location>
        <begin position="19"/>
        <end position="263"/>
    </location>
</feature>
<feature type="domain" description="Carbohydrate kinase FGGY C-terminal" evidence="9">
    <location>
        <begin position="274"/>
        <end position="465"/>
    </location>
</feature>
<evidence type="ECO:0000256" key="6">
    <source>
        <dbReference type="ARBA" id="ARBA00023157"/>
    </source>
</evidence>
<sequence>MSPKSASPTSAPTTESFAAVDLGASSGRVLVGHLADGRLHTVEASRFANRPVSVPAGDRTALRWDVLRLWRGVLAGLRVAGHEHGPVRSVGIDTWAVDHGLLDADGALLGNPVHYRDERTSGVPERVFAELPPAELYALTGVQFQPFNTIFQLGATAGTAQLAAARRMLLMPDLLGYWLAGVEVTELTNASTTGLLDATTRTWSARAVAALSAATGVDAGPLLAPLVAPGHVLGPLRPHLAAELALAGTELVAVGSHDTASAVAAVPMDPARAAYISSGTWSLVGVELAAPVLSEASRAANFTNELGVDGTVRYLRNVAGLWLLSESLRTWAAQGRPADLVALLAAAAHVSPLACVVDVDDPAFTPPGDMPARIAAAARRTGQRPPADEAATVRCILDSLALGYRRAIRQAADLSGRQIDVVHVVGGGARNRLLCQLTADATGLPVVAGPVEGTAMGNLLVQAWATGALPGGLPAIREVVAASSDLTRWEPTGSEAAWDAAERTLWH</sequence>
<dbReference type="Pfam" id="PF02782">
    <property type="entry name" value="FGGY_C"/>
    <property type="match status" value="1"/>
</dbReference>
<dbReference type="InterPro" id="IPR043129">
    <property type="entry name" value="ATPase_NBD"/>
</dbReference>
<comment type="similarity">
    <text evidence="1">Belongs to the FGGY kinase family.</text>
</comment>
<evidence type="ECO:0000256" key="3">
    <source>
        <dbReference type="ARBA" id="ARBA00022741"/>
    </source>
</evidence>
<evidence type="ECO:0000259" key="8">
    <source>
        <dbReference type="Pfam" id="PF00370"/>
    </source>
</evidence>
<dbReference type="OrthoDB" id="9761504at2"/>
<evidence type="ECO:0000256" key="7">
    <source>
        <dbReference type="ARBA" id="ARBA00023308"/>
    </source>
</evidence>
<name>A0A4Q5MZJ7_9MICO</name>
<dbReference type="GO" id="GO:0006071">
    <property type="term" value="P:glycerol metabolic process"/>
    <property type="evidence" value="ECO:0007669"/>
    <property type="project" value="TreeGrafter"/>
</dbReference>
<evidence type="ECO:0000256" key="5">
    <source>
        <dbReference type="ARBA" id="ARBA00022840"/>
    </source>
</evidence>
<keyword evidence="3" id="KW-0547">Nucleotide-binding</keyword>
<dbReference type="CDD" id="cd07771">
    <property type="entry name" value="ASKHA_NBD_FGGY_RhaB-like"/>
    <property type="match status" value="1"/>
</dbReference>
<evidence type="ECO:0000256" key="2">
    <source>
        <dbReference type="ARBA" id="ARBA00022679"/>
    </source>
</evidence>
<dbReference type="Proteomes" id="UP000293764">
    <property type="component" value="Unassembled WGS sequence"/>
</dbReference>
<dbReference type="PANTHER" id="PTHR10196:SF93">
    <property type="entry name" value="L-RHAMNULOKINASE"/>
    <property type="match status" value="1"/>
</dbReference>
<organism evidence="10 11">
    <name type="scientific">Pengzhenrongella frigida</name>
    <dbReference type="NCBI Taxonomy" id="1259133"/>
    <lineage>
        <taxon>Bacteria</taxon>
        <taxon>Bacillati</taxon>
        <taxon>Actinomycetota</taxon>
        <taxon>Actinomycetes</taxon>
        <taxon>Micrococcales</taxon>
        <taxon>Pengzhenrongella</taxon>
    </lineage>
</organism>
<evidence type="ECO:0000256" key="4">
    <source>
        <dbReference type="ARBA" id="ARBA00022777"/>
    </source>
</evidence>
<dbReference type="GO" id="GO:0008993">
    <property type="term" value="F:rhamnulokinase activity"/>
    <property type="evidence" value="ECO:0007669"/>
    <property type="project" value="InterPro"/>
</dbReference>
<dbReference type="RefSeq" id="WP_130102488.1">
    <property type="nucleotide sequence ID" value="NZ_SDWW01000020.1"/>
</dbReference>
<keyword evidence="2" id="KW-0808">Transferase</keyword>
<evidence type="ECO:0000313" key="11">
    <source>
        <dbReference type="Proteomes" id="UP000293764"/>
    </source>
</evidence>
<keyword evidence="11" id="KW-1185">Reference proteome</keyword>